<gene>
    <name evidence="1" type="ORF">DPEC_G00271720</name>
</gene>
<evidence type="ECO:0000313" key="2">
    <source>
        <dbReference type="Proteomes" id="UP001157502"/>
    </source>
</evidence>
<keyword evidence="2" id="KW-1185">Reference proteome</keyword>
<dbReference type="EMBL" id="CM055751">
    <property type="protein sequence ID" value="KAJ7993371.1"/>
    <property type="molecule type" value="Genomic_DNA"/>
</dbReference>
<proteinExistence type="predicted"/>
<comment type="caution">
    <text evidence="1">The sequence shown here is derived from an EMBL/GenBank/DDBJ whole genome shotgun (WGS) entry which is preliminary data.</text>
</comment>
<protein>
    <submittedName>
        <fullName evidence="1">Uncharacterized protein</fullName>
    </submittedName>
</protein>
<reference evidence="1" key="1">
    <citation type="submission" date="2021-05" db="EMBL/GenBank/DDBJ databases">
        <authorList>
            <person name="Pan Q."/>
            <person name="Jouanno E."/>
            <person name="Zahm M."/>
            <person name="Klopp C."/>
            <person name="Cabau C."/>
            <person name="Louis A."/>
            <person name="Berthelot C."/>
            <person name="Parey E."/>
            <person name="Roest Crollius H."/>
            <person name="Montfort J."/>
            <person name="Robinson-Rechavi M."/>
            <person name="Bouchez O."/>
            <person name="Lampietro C."/>
            <person name="Lopez Roques C."/>
            <person name="Donnadieu C."/>
            <person name="Postlethwait J."/>
            <person name="Bobe J."/>
            <person name="Dillon D."/>
            <person name="Chandos A."/>
            <person name="von Hippel F."/>
            <person name="Guiguen Y."/>
        </authorList>
    </citation>
    <scope>NUCLEOTIDE SEQUENCE</scope>
    <source>
        <strain evidence="1">YG-Jan2019</strain>
    </source>
</reference>
<organism evidence="1 2">
    <name type="scientific">Dallia pectoralis</name>
    <name type="common">Alaska blackfish</name>
    <dbReference type="NCBI Taxonomy" id="75939"/>
    <lineage>
        <taxon>Eukaryota</taxon>
        <taxon>Metazoa</taxon>
        <taxon>Chordata</taxon>
        <taxon>Craniata</taxon>
        <taxon>Vertebrata</taxon>
        <taxon>Euteleostomi</taxon>
        <taxon>Actinopterygii</taxon>
        <taxon>Neopterygii</taxon>
        <taxon>Teleostei</taxon>
        <taxon>Protacanthopterygii</taxon>
        <taxon>Esociformes</taxon>
        <taxon>Umbridae</taxon>
        <taxon>Dallia</taxon>
    </lineage>
</organism>
<dbReference type="Proteomes" id="UP001157502">
    <property type="component" value="Chromosome 24"/>
</dbReference>
<name>A0ACC2FPT7_DALPE</name>
<sequence>MHNCNLPASQPPTPQLISPKHEGSLRRFRRLVPASPPKPKTGQIWNPETGVRRYQVEPKNDSVLPLLPFG</sequence>
<evidence type="ECO:0000313" key="1">
    <source>
        <dbReference type="EMBL" id="KAJ7993371.1"/>
    </source>
</evidence>
<accession>A0ACC2FPT7</accession>